<evidence type="ECO:0000313" key="1">
    <source>
        <dbReference type="EMBL" id="MPN15425.1"/>
    </source>
</evidence>
<gene>
    <name evidence="1" type="ORF">SDC9_162758</name>
</gene>
<accession>A0A645FLZ5</accession>
<organism evidence="1">
    <name type="scientific">bioreactor metagenome</name>
    <dbReference type="NCBI Taxonomy" id="1076179"/>
    <lineage>
        <taxon>unclassified sequences</taxon>
        <taxon>metagenomes</taxon>
        <taxon>ecological metagenomes</taxon>
    </lineage>
</organism>
<protein>
    <recommendedName>
        <fullName evidence="2">BclA C-terminal domain-containing protein</fullName>
    </recommendedName>
</protein>
<proteinExistence type="predicted"/>
<evidence type="ECO:0008006" key="2">
    <source>
        <dbReference type="Google" id="ProtNLM"/>
    </source>
</evidence>
<name>A0A645FLZ5_9ZZZZ</name>
<dbReference type="InterPro" id="IPR008983">
    <property type="entry name" value="Tumour_necrosis_fac-like_dom"/>
</dbReference>
<dbReference type="EMBL" id="VSSQ01062186">
    <property type="protein sequence ID" value="MPN15425.1"/>
    <property type="molecule type" value="Genomic_DNA"/>
</dbReference>
<comment type="caution">
    <text evidence="1">The sequence shown here is derived from an EMBL/GenBank/DDBJ whole genome shotgun (WGS) entry which is preliminary data.</text>
</comment>
<sequence>MTWWIATDGAEPSTFVRFDLQVNGGGVIPSVSPIVTGQLNGSALITISSIPSTVRLINNTGATVMYGNTPIQANIVITEVAL</sequence>
<reference evidence="1" key="1">
    <citation type="submission" date="2019-08" db="EMBL/GenBank/DDBJ databases">
        <authorList>
            <person name="Kucharzyk K."/>
            <person name="Murdoch R.W."/>
            <person name="Higgins S."/>
            <person name="Loffler F."/>
        </authorList>
    </citation>
    <scope>NUCLEOTIDE SEQUENCE</scope>
</reference>
<dbReference type="Gene3D" id="2.60.120.40">
    <property type="match status" value="1"/>
</dbReference>
<dbReference type="AlphaFoldDB" id="A0A645FLZ5"/>